<dbReference type="EMBL" id="HBUF01043195">
    <property type="protein sequence ID" value="CAG6618681.1"/>
    <property type="molecule type" value="Transcribed_RNA"/>
</dbReference>
<evidence type="ECO:0000313" key="2">
    <source>
        <dbReference type="EMBL" id="CAG6618680.1"/>
    </source>
</evidence>
<dbReference type="EMBL" id="HBUF01043193">
    <property type="protein sequence ID" value="CAG6618679.1"/>
    <property type="molecule type" value="Transcribed_RNA"/>
</dbReference>
<keyword evidence="1" id="KW-1133">Transmembrane helix</keyword>
<evidence type="ECO:0000256" key="1">
    <source>
        <dbReference type="SAM" id="Phobius"/>
    </source>
</evidence>
<dbReference type="EMBL" id="HBUF01043194">
    <property type="protein sequence ID" value="CAG6618680.1"/>
    <property type="molecule type" value="Transcribed_RNA"/>
</dbReference>
<keyword evidence="1" id="KW-0812">Transmembrane</keyword>
<sequence>MEELLLLFLFLLIFFLLLILVLIFLLLFFLVETMVLVILVPLGPSPRLLPTELPLSLFSHSVLFPSIGYISSVPLQTGPRGQQGPLACRLLTGTDLAILSTTG</sequence>
<keyword evidence="1" id="KW-0472">Membrane</keyword>
<organism evidence="2">
    <name type="scientific">Cacopsylla melanoneura</name>
    <dbReference type="NCBI Taxonomy" id="428564"/>
    <lineage>
        <taxon>Eukaryota</taxon>
        <taxon>Metazoa</taxon>
        <taxon>Ecdysozoa</taxon>
        <taxon>Arthropoda</taxon>
        <taxon>Hexapoda</taxon>
        <taxon>Insecta</taxon>
        <taxon>Pterygota</taxon>
        <taxon>Neoptera</taxon>
        <taxon>Paraneoptera</taxon>
        <taxon>Hemiptera</taxon>
        <taxon>Sternorrhyncha</taxon>
        <taxon>Psylloidea</taxon>
        <taxon>Psyllidae</taxon>
        <taxon>Psyllinae</taxon>
        <taxon>Cacopsylla</taxon>
    </lineage>
</organism>
<protein>
    <submittedName>
        <fullName evidence="2">Uncharacterized protein</fullName>
    </submittedName>
</protein>
<feature type="transmembrane region" description="Helical" evidence="1">
    <location>
        <begin position="6"/>
        <end position="39"/>
    </location>
</feature>
<dbReference type="AlphaFoldDB" id="A0A8D8LXZ3"/>
<reference evidence="2" key="1">
    <citation type="submission" date="2021-05" db="EMBL/GenBank/DDBJ databases">
        <authorList>
            <person name="Alioto T."/>
            <person name="Alioto T."/>
            <person name="Gomez Garrido J."/>
        </authorList>
    </citation>
    <scope>NUCLEOTIDE SEQUENCE</scope>
</reference>
<accession>A0A8D8LXZ3</accession>
<proteinExistence type="predicted"/>
<name>A0A8D8LXZ3_9HEMI</name>